<proteinExistence type="predicted"/>
<accession>A0A9Y2JIL1</accession>
<evidence type="ECO:0000313" key="2">
    <source>
        <dbReference type="Proteomes" id="UP001239397"/>
    </source>
</evidence>
<dbReference type="KEGG" id="amog:QRX60_34725"/>
<dbReference type="Proteomes" id="UP001239397">
    <property type="component" value="Chromosome"/>
</dbReference>
<keyword evidence="2" id="KW-1185">Reference proteome</keyword>
<name>A0A9Y2JIL1_9PSEU</name>
<gene>
    <name evidence="1" type="ORF">QRX60_34725</name>
</gene>
<dbReference type="RefSeq" id="WP_285995662.1">
    <property type="nucleotide sequence ID" value="NZ_CP127295.1"/>
</dbReference>
<dbReference type="AlphaFoldDB" id="A0A9Y2JIL1"/>
<protein>
    <submittedName>
        <fullName evidence="1">Uncharacterized protein</fullName>
    </submittedName>
</protein>
<sequence length="723" mass="79332">MTERLYELLPSFVRARDFAVGEPLRALLAVITEQVDLVQDDIRQLYDNWFIETCQDWAVPYLGDLVGYRLLGGYQEALGARGTATAEAVARLAARLAPRRDVADTVANRRRKGTLPLLEEAAASVAEWPARAVEFLPLSAATQPVRLFAGGADAVTRRGLTAGGRLLDLRRGDLLDLAGSAFDPLAHGVAAPGIDSRRRPGRYAPQNVGLFVWRLRPYPVTHAPAYCIDRARNQYTFSILGNDVNLVHRPLPAPARGRPATEENLPLFLRRRAVRDRLADFYGPGKSFTIWRGPGVDPVPLSDIVVADLTHWAYRPRRHQVVVDPVLGRMVFGSRRVPRRGVWVTYHYAFSDDLGGGEYPRTLEPAPVTYRVGPGQDFERITSAYEQWKRDNADGSTPEAAIEITHSGAYQEQLEFVLEPGDRLQVRAADGTRPVLRLLDWYSNRPDSLQIRANECEEGDDRPPPRIVLDGLLVAGRGVSVTGPVGAVVVRHCTLVPGWSLEPHCGPSHPEEPSLVLENTTACVQVESSVLGTILVLADEVHADPLPIHLADSVLDATAPHREALSAPDCRHAHAVLHVHRSTVIGEVVTHAVALAENTIFHGRLRVARRGAGCVRFCYVPRGSRTPRRYHCEPDTAVAAVPPDERALVFARVRPSFTSTRYGTPGYAQLSAHCPPELARGAEDGSELGAFHDLFQPQRLDNLRARLAEFVPAGSAAAVITVS</sequence>
<dbReference type="EMBL" id="CP127295">
    <property type="protein sequence ID" value="WIX99179.1"/>
    <property type="molecule type" value="Genomic_DNA"/>
</dbReference>
<evidence type="ECO:0000313" key="1">
    <source>
        <dbReference type="EMBL" id="WIX99179.1"/>
    </source>
</evidence>
<reference evidence="1 2" key="1">
    <citation type="submission" date="2023-06" db="EMBL/GenBank/DDBJ databases">
        <authorList>
            <person name="Oyuntsetseg B."/>
            <person name="Kim S.B."/>
        </authorList>
    </citation>
    <scope>NUCLEOTIDE SEQUENCE [LARGE SCALE GENOMIC DNA]</scope>
    <source>
        <strain evidence="1 2">4-36</strain>
    </source>
</reference>
<organism evidence="1 2">
    <name type="scientific">Amycolatopsis mongoliensis</name>
    <dbReference type="NCBI Taxonomy" id="715475"/>
    <lineage>
        <taxon>Bacteria</taxon>
        <taxon>Bacillati</taxon>
        <taxon>Actinomycetota</taxon>
        <taxon>Actinomycetes</taxon>
        <taxon>Pseudonocardiales</taxon>
        <taxon>Pseudonocardiaceae</taxon>
        <taxon>Amycolatopsis</taxon>
    </lineage>
</organism>